<reference evidence="4 5" key="1">
    <citation type="submission" date="2017-02" db="EMBL/GenBank/DDBJ databases">
        <authorList>
            <person name="Peterson S.W."/>
        </authorList>
    </citation>
    <scope>NUCLEOTIDE SEQUENCE [LARGE SCALE GENOMIC DNA]</scope>
    <source>
        <strain evidence="4 5">DSM 21481</strain>
    </source>
</reference>
<keyword evidence="5" id="KW-1185">Reference proteome</keyword>
<accession>A0A1T5KYP9</accession>
<sequence length="338" mass="35508">MGTTPDRPIVVGIDGSPEASRALAFAVRQAERDGCALWLVNAVHEIVPVGPMLPLISGEPLVDVGHQLLAEARDAVEEHSDGRVGVKLQVALGPAVEVLAAAGERARLIVLGHRSASLVERMFTGSTTFGVVSRAVCPVVSVPRDWAQEADSHRVVAAIDGSGCSAEVLEHAFAVAALRGARVEIVHCWRLDPFYSYLVDEWSVQEEWGVQAHGIIDGLIEEAARAHPDVPYESDVEYADVADTLVRYSAGAELLVIGRHGHGALGSRMIAAVLGSVTRALLQHARCPVEVVPPRPATESSREPVEADQAQTPTDDSPLSAPDAAAPVGGLSTGGASP</sequence>
<dbReference type="Gene3D" id="3.40.50.620">
    <property type="entry name" value="HUPs"/>
    <property type="match status" value="2"/>
</dbReference>
<feature type="region of interest" description="Disordered" evidence="2">
    <location>
        <begin position="292"/>
        <end position="338"/>
    </location>
</feature>
<dbReference type="PRINTS" id="PR01438">
    <property type="entry name" value="UNVRSLSTRESS"/>
</dbReference>
<organism evidence="4 5">
    <name type="scientific">Krasilnikoviella flava</name>
    <dbReference type="NCBI Taxonomy" id="526729"/>
    <lineage>
        <taxon>Bacteria</taxon>
        <taxon>Bacillati</taxon>
        <taxon>Actinomycetota</taxon>
        <taxon>Actinomycetes</taxon>
        <taxon>Micrococcales</taxon>
        <taxon>Promicromonosporaceae</taxon>
        <taxon>Krasilnikoviella</taxon>
    </lineage>
</organism>
<dbReference type="Proteomes" id="UP000189777">
    <property type="component" value="Unassembled WGS sequence"/>
</dbReference>
<protein>
    <submittedName>
        <fullName evidence="4">Nucleotide-binding universal stress protein, UspA family</fullName>
    </submittedName>
</protein>
<proteinExistence type="inferred from homology"/>
<dbReference type="PANTHER" id="PTHR46268:SF15">
    <property type="entry name" value="UNIVERSAL STRESS PROTEIN HP_0031"/>
    <property type="match status" value="1"/>
</dbReference>
<comment type="similarity">
    <text evidence="1">Belongs to the universal stress protein A family.</text>
</comment>
<dbReference type="InterPro" id="IPR006016">
    <property type="entry name" value="UspA"/>
</dbReference>
<dbReference type="OrthoDB" id="267918at2"/>
<evidence type="ECO:0000313" key="4">
    <source>
        <dbReference type="EMBL" id="SKC68887.1"/>
    </source>
</evidence>
<gene>
    <name evidence="4" type="ORF">SAMN04324258_2647</name>
</gene>
<dbReference type="STRING" id="526729.SAMN04324258_2647"/>
<dbReference type="CDD" id="cd00293">
    <property type="entry name" value="USP-like"/>
    <property type="match status" value="1"/>
</dbReference>
<dbReference type="RefSeq" id="WP_079574922.1">
    <property type="nucleotide sequence ID" value="NZ_FUZQ01000004.1"/>
</dbReference>
<dbReference type="EMBL" id="FUZQ01000004">
    <property type="protein sequence ID" value="SKC68887.1"/>
    <property type="molecule type" value="Genomic_DNA"/>
</dbReference>
<feature type="domain" description="UspA" evidence="3">
    <location>
        <begin position="153"/>
        <end position="293"/>
    </location>
</feature>
<evidence type="ECO:0000256" key="1">
    <source>
        <dbReference type="ARBA" id="ARBA00008791"/>
    </source>
</evidence>
<evidence type="ECO:0000259" key="3">
    <source>
        <dbReference type="Pfam" id="PF00582"/>
    </source>
</evidence>
<feature type="compositionally biased region" description="Low complexity" evidence="2">
    <location>
        <begin position="312"/>
        <end position="327"/>
    </location>
</feature>
<dbReference type="InterPro" id="IPR006015">
    <property type="entry name" value="Universal_stress_UspA"/>
</dbReference>
<name>A0A1T5KYP9_9MICO</name>
<dbReference type="PANTHER" id="PTHR46268">
    <property type="entry name" value="STRESS RESPONSE PROTEIN NHAX"/>
    <property type="match status" value="1"/>
</dbReference>
<dbReference type="SUPFAM" id="SSF52402">
    <property type="entry name" value="Adenine nucleotide alpha hydrolases-like"/>
    <property type="match status" value="2"/>
</dbReference>
<dbReference type="AlphaFoldDB" id="A0A1T5KYP9"/>
<feature type="domain" description="UspA" evidence="3">
    <location>
        <begin position="7"/>
        <end position="143"/>
    </location>
</feature>
<evidence type="ECO:0000256" key="2">
    <source>
        <dbReference type="SAM" id="MobiDB-lite"/>
    </source>
</evidence>
<dbReference type="InterPro" id="IPR014729">
    <property type="entry name" value="Rossmann-like_a/b/a_fold"/>
</dbReference>
<evidence type="ECO:0000313" key="5">
    <source>
        <dbReference type="Proteomes" id="UP000189777"/>
    </source>
</evidence>
<dbReference type="Pfam" id="PF00582">
    <property type="entry name" value="Usp"/>
    <property type="match status" value="2"/>
</dbReference>